<feature type="non-terminal residue" evidence="1">
    <location>
        <position position="1"/>
    </location>
</feature>
<dbReference type="GeneID" id="85379797"/>
<accession>A0ABQ9SC73</accession>
<keyword evidence="2" id="KW-1185">Reference proteome</keyword>
<evidence type="ECO:0000313" key="2">
    <source>
        <dbReference type="Proteomes" id="UP001241169"/>
    </source>
</evidence>
<reference evidence="1 2" key="1">
    <citation type="submission" date="2016-10" db="EMBL/GenBank/DDBJ databases">
        <title>The genome sequence of Colletotrichum fioriniae PJ7.</title>
        <authorList>
            <person name="Baroncelli R."/>
        </authorList>
    </citation>
    <scope>NUCLEOTIDE SEQUENCE [LARGE SCALE GENOMIC DNA]</scope>
    <source>
        <strain evidence="1 2">IMI 384185</strain>
    </source>
</reference>
<protein>
    <submittedName>
        <fullName evidence="1">Uncharacterized protein</fullName>
    </submittedName>
</protein>
<sequence>PAETLLRLNTSFQSSIGNLVSLPYRNVAYPWLCMQQQGTLLCESRSSPVSTNRAFSAATRSRTLACGRMTRPKTW</sequence>
<proteinExistence type="predicted"/>
<comment type="caution">
    <text evidence="1">The sequence shown here is derived from an EMBL/GenBank/DDBJ whole genome shotgun (WGS) entry which is preliminary data.</text>
</comment>
<dbReference type="RefSeq" id="XP_060346246.1">
    <property type="nucleotide sequence ID" value="XM_060495898.1"/>
</dbReference>
<evidence type="ECO:0000313" key="1">
    <source>
        <dbReference type="EMBL" id="KAK1531990.1"/>
    </source>
</evidence>
<name>A0ABQ9SC73_9PEZI</name>
<organism evidence="1 2">
    <name type="scientific">Colletotrichum paranaense</name>
    <dbReference type="NCBI Taxonomy" id="1914294"/>
    <lineage>
        <taxon>Eukaryota</taxon>
        <taxon>Fungi</taxon>
        <taxon>Dikarya</taxon>
        <taxon>Ascomycota</taxon>
        <taxon>Pezizomycotina</taxon>
        <taxon>Sordariomycetes</taxon>
        <taxon>Hypocreomycetidae</taxon>
        <taxon>Glomerellales</taxon>
        <taxon>Glomerellaceae</taxon>
        <taxon>Colletotrichum</taxon>
        <taxon>Colletotrichum acutatum species complex</taxon>
    </lineage>
</organism>
<dbReference type="EMBL" id="MOPA01000009">
    <property type="protein sequence ID" value="KAK1531990.1"/>
    <property type="molecule type" value="Genomic_DNA"/>
</dbReference>
<dbReference type="Proteomes" id="UP001241169">
    <property type="component" value="Unassembled WGS sequence"/>
</dbReference>
<gene>
    <name evidence="1" type="ORF">CPAR01_11639</name>
</gene>